<evidence type="ECO:0000256" key="1">
    <source>
        <dbReference type="ARBA" id="ARBA00022801"/>
    </source>
</evidence>
<dbReference type="NCBIfam" id="TIGR03064">
    <property type="entry name" value="sortase_srtB"/>
    <property type="match status" value="1"/>
</dbReference>
<dbReference type="RefSeq" id="WP_159446032.1">
    <property type="nucleotide sequence ID" value="NZ_FOAH01000017.1"/>
</dbReference>
<evidence type="ECO:0000313" key="4">
    <source>
        <dbReference type="Proteomes" id="UP000193435"/>
    </source>
</evidence>
<dbReference type="InterPro" id="IPR009835">
    <property type="entry name" value="SrtB"/>
</dbReference>
<feature type="active site" description="Proton donor/acceptor" evidence="2">
    <location>
        <position position="139"/>
    </location>
</feature>
<dbReference type="AlphaFoldDB" id="A0A1X7MQ16"/>
<proteinExistence type="predicted"/>
<sequence>MKKKYGLMILSSLLLVQIFYYYNVVSAQRKDVKVPESALVQTTANDKEVKKTMATTKITEENRLFVRNEAAKYYDLNPDYMGWLNIADTAIDYPVVRGEDNDYYLKHNFYKEEDVLGTIFMDYRNAGMGLDKHTILYGHYAKYGQMFKDLDRYLSEDFLSEHSEFIFSDPFTKRTYKIFSVHPSDANVDFINVTFEDNEFSNFIDTLKNESIFSLDTPVSAEDNILTLVTCNYDVNDGRLFIHAVEITE</sequence>
<name>A0A1X7MQ16_9LACT</name>
<keyword evidence="4" id="KW-1185">Reference proteome</keyword>
<dbReference type="InterPro" id="IPR005754">
    <property type="entry name" value="Sortase"/>
</dbReference>
<reference evidence="3 4" key="1">
    <citation type="submission" date="2017-04" db="EMBL/GenBank/DDBJ databases">
        <authorList>
            <person name="Afonso C.L."/>
            <person name="Miller P.J."/>
            <person name="Scott M.A."/>
            <person name="Spackman E."/>
            <person name="Goraichik I."/>
            <person name="Dimitrov K.M."/>
            <person name="Suarez D.L."/>
            <person name="Swayne D.E."/>
        </authorList>
    </citation>
    <scope>NUCLEOTIDE SEQUENCE [LARGE SCALE GENOMIC DNA]</scope>
    <source>
        <strain evidence="3 4">LMG26642</strain>
    </source>
</reference>
<dbReference type="Gene3D" id="2.40.260.10">
    <property type="entry name" value="Sortase"/>
    <property type="match status" value="1"/>
</dbReference>
<dbReference type="SUPFAM" id="SSF63817">
    <property type="entry name" value="Sortase"/>
    <property type="match status" value="1"/>
</dbReference>
<accession>A0A1X7MQ16</accession>
<evidence type="ECO:0000313" key="3">
    <source>
        <dbReference type="EMBL" id="SMH26724.1"/>
    </source>
</evidence>
<evidence type="ECO:0000256" key="2">
    <source>
        <dbReference type="PIRSR" id="PIRSR605754-1"/>
    </source>
</evidence>
<protein>
    <submittedName>
        <fullName evidence="3">Sortase B. Cysteine peptidase. MEROPS family C60B</fullName>
    </submittedName>
</protein>
<feature type="active site" description="Acyl-thioester intermediate" evidence="2">
    <location>
        <position position="231"/>
    </location>
</feature>
<dbReference type="Pfam" id="PF04203">
    <property type="entry name" value="Sortase"/>
    <property type="match status" value="1"/>
</dbReference>
<dbReference type="Proteomes" id="UP000193435">
    <property type="component" value="Unassembled WGS sequence"/>
</dbReference>
<keyword evidence="1" id="KW-0378">Hydrolase</keyword>
<dbReference type="EMBL" id="FXBJ01000002">
    <property type="protein sequence ID" value="SMH26724.1"/>
    <property type="molecule type" value="Genomic_DNA"/>
</dbReference>
<gene>
    <name evidence="3" type="ORF">SAMN04488700_0240</name>
</gene>
<organism evidence="3 4">
    <name type="scientific">Carnobacterium iners</name>
    <dbReference type="NCBI Taxonomy" id="1073423"/>
    <lineage>
        <taxon>Bacteria</taxon>
        <taxon>Bacillati</taxon>
        <taxon>Bacillota</taxon>
        <taxon>Bacilli</taxon>
        <taxon>Lactobacillales</taxon>
        <taxon>Carnobacteriaceae</taxon>
        <taxon>Carnobacterium</taxon>
    </lineage>
</organism>
<dbReference type="InterPro" id="IPR023365">
    <property type="entry name" value="Sortase_dom-sf"/>
</dbReference>
<dbReference type="CDD" id="cd05826">
    <property type="entry name" value="Sortase_B"/>
    <property type="match status" value="1"/>
</dbReference>
<dbReference type="GO" id="GO:0016787">
    <property type="term" value="F:hydrolase activity"/>
    <property type="evidence" value="ECO:0007669"/>
    <property type="project" value="UniProtKB-KW"/>
</dbReference>
<dbReference type="STRING" id="1073423.SAMN04488700_0240"/>